<evidence type="ECO:0000256" key="8">
    <source>
        <dbReference type="ARBA" id="ARBA00023277"/>
    </source>
</evidence>
<evidence type="ECO:0000256" key="13">
    <source>
        <dbReference type="ARBA" id="ARBA00043078"/>
    </source>
</evidence>
<reference evidence="16 17" key="1">
    <citation type="submission" date="2024-08" db="EMBL/GenBank/DDBJ databases">
        <authorList>
            <person name="Cucini C."/>
            <person name="Frati F."/>
        </authorList>
    </citation>
    <scope>NUCLEOTIDE SEQUENCE [LARGE SCALE GENOMIC DNA]</scope>
</reference>
<keyword evidence="5" id="KW-0378">Hydrolase</keyword>
<comment type="catalytic activity">
    <reaction evidence="1">
        <text>Hydrolysis of (1-&gt;3)-beta-D-glucosidic linkages in (1-&gt;3)-beta-D-glucans.</text>
        <dbReference type="EC" id="3.2.1.39"/>
    </reaction>
</comment>
<comment type="subcellular location">
    <subcellularLocation>
        <location evidence="2">Cell membrane</location>
    </subcellularLocation>
</comment>
<gene>
    <name evidence="16" type="ORF">ODALV1_LOCUS19175</name>
</gene>
<dbReference type="EMBL" id="CAXLJM020000065">
    <property type="protein sequence ID" value="CAL8121003.1"/>
    <property type="molecule type" value="Genomic_DNA"/>
</dbReference>
<evidence type="ECO:0000313" key="16">
    <source>
        <dbReference type="EMBL" id="CAL8121003.1"/>
    </source>
</evidence>
<dbReference type="EC" id="3.2.1.39" evidence="3"/>
<keyword evidence="9" id="KW-0961">Cell wall biogenesis/degradation</keyword>
<organism evidence="16 17">
    <name type="scientific">Orchesella dallaii</name>
    <dbReference type="NCBI Taxonomy" id="48710"/>
    <lineage>
        <taxon>Eukaryota</taxon>
        <taxon>Metazoa</taxon>
        <taxon>Ecdysozoa</taxon>
        <taxon>Arthropoda</taxon>
        <taxon>Hexapoda</taxon>
        <taxon>Collembola</taxon>
        <taxon>Entomobryomorpha</taxon>
        <taxon>Entomobryoidea</taxon>
        <taxon>Orchesellidae</taxon>
        <taxon>Orchesellinae</taxon>
        <taxon>Orchesella</taxon>
    </lineage>
</organism>
<evidence type="ECO:0000256" key="15">
    <source>
        <dbReference type="SAM" id="SignalP"/>
    </source>
</evidence>
<sequence length="401" mass="44732">MSKSSGLLPILFLVVFTITKKVNSQLGVVYSPFVQPGDTPSSTSSYTEQDVRTMLSLLVEDNFPFVTTFGMGAPNEHYQENSTRYRCTSVVHTAIAAANINKEKNNLALTVFQGIYKGSPSSRLNSEIEVGFEIAQAANLIYEGTVPALVFPTSAGLFGLFDMLEKFESISVRARNSKLKIGVRLWNCHHTITGVDKNDKNIQDLIKLFDFIICQVIPVESDYLQGVVPFFEKITKEFVEVENAVKEMGINATKIVLESGWASVPNENNLNNGTIQLKTFWEKMGQWANSEKKIVFMTEAFDNPWKEGNKELFSAAHYGLWKHVQGDSNSKSAYVRKVSEIQNGNYRKPKPKPVTPAITERSNKGKQTKPQKNTAVGNGFVGGIKIQFLNAIVLFIAYKFN</sequence>
<evidence type="ECO:0000256" key="5">
    <source>
        <dbReference type="ARBA" id="ARBA00022801"/>
    </source>
</evidence>
<feature type="region of interest" description="Disordered" evidence="14">
    <location>
        <begin position="344"/>
        <end position="374"/>
    </location>
</feature>
<dbReference type="Gene3D" id="3.20.20.80">
    <property type="entry name" value="Glycosidases"/>
    <property type="match status" value="1"/>
</dbReference>
<keyword evidence="7" id="KW-0325">Glycoprotein</keyword>
<comment type="caution">
    <text evidence="16">The sequence shown here is derived from an EMBL/GenBank/DDBJ whole genome shotgun (WGS) entry which is preliminary data.</text>
</comment>
<keyword evidence="15" id="KW-0732">Signal</keyword>
<dbReference type="Proteomes" id="UP001642540">
    <property type="component" value="Unassembled WGS sequence"/>
</dbReference>
<keyword evidence="10" id="KW-0624">Polysaccharide degradation</keyword>
<keyword evidence="4" id="KW-1003">Cell membrane</keyword>
<dbReference type="SUPFAM" id="SSF51445">
    <property type="entry name" value="(Trans)glycosidases"/>
    <property type="match status" value="1"/>
</dbReference>
<evidence type="ECO:0000256" key="1">
    <source>
        <dbReference type="ARBA" id="ARBA00000382"/>
    </source>
</evidence>
<evidence type="ECO:0000256" key="9">
    <source>
        <dbReference type="ARBA" id="ARBA00023316"/>
    </source>
</evidence>
<evidence type="ECO:0000256" key="10">
    <source>
        <dbReference type="ARBA" id="ARBA00023326"/>
    </source>
</evidence>
<evidence type="ECO:0000313" key="17">
    <source>
        <dbReference type="Proteomes" id="UP001642540"/>
    </source>
</evidence>
<feature type="chain" id="PRO_5046925009" description="glucan endo-1,3-beta-D-glucosidase" evidence="15">
    <location>
        <begin position="25"/>
        <end position="401"/>
    </location>
</feature>
<accession>A0ABP1R7V0</accession>
<evidence type="ECO:0000256" key="12">
    <source>
        <dbReference type="ARBA" id="ARBA00042373"/>
    </source>
</evidence>
<name>A0ABP1R7V0_9HEXA</name>
<protein>
    <recommendedName>
        <fullName evidence="3">glucan endo-1,3-beta-D-glucosidase</fullName>
        <ecNumber evidence="3">3.2.1.39</ecNumber>
    </recommendedName>
    <alternativeName>
        <fullName evidence="13">Endo-1,3-beta-glucanase btgC</fullName>
    </alternativeName>
    <alternativeName>
        <fullName evidence="12">Laminarinase btgC</fullName>
    </alternativeName>
</protein>
<feature type="signal peptide" evidence="15">
    <location>
        <begin position="1"/>
        <end position="24"/>
    </location>
</feature>
<evidence type="ECO:0000256" key="2">
    <source>
        <dbReference type="ARBA" id="ARBA00004236"/>
    </source>
</evidence>
<keyword evidence="17" id="KW-1185">Reference proteome</keyword>
<evidence type="ECO:0000256" key="11">
    <source>
        <dbReference type="ARBA" id="ARBA00037649"/>
    </source>
</evidence>
<dbReference type="InterPro" id="IPR050732">
    <property type="entry name" value="Beta-glucan_modifiers"/>
</dbReference>
<proteinExistence type="predicted"/>
<evidence type="ECO:0000256" key="14">
    <source>
        <dbReference type="SAM" id="MobiDB-lite"/>
    </source>
</evidence>
<dbReference type="PANTHER" id="PTHR16631:SF17">
    <property type="entry name" value="GLUCAN ENDO-1,3-BETA-GLUCOSIDASE BTGC"/>
    <property type="match status" value="1"/>
</dbReference>
<evidence type="ECO:0000256" key="3">
    <source>
        <dbReference type="ARBA" id="ARBA00012780"/>
    </source>
</evidence>
<dbReference type="InterPro" id="IPR017853">
    <property type="entry name" value="GH"/>
</dbReference>
<comment type="function">
    <text evidence="11">Glucanases play a role in cell expansion during growth, in cell-cell fusion during mating, and in spore release during sporulation. This enzyme may be involved in beta-glucan degradation. Active on laminarin and lichenan.</text>
</comment>
<evidence type="ECO:0000256" key="7">
    <source>
        <dbReference type="ARBA" id="ARBA00023180"/>
    </source>
</evidence>
<evidence type="ECO:0000256" key="6">
    <source>
        <dbReference type="ARBA" id="ARBA00023136"/>
    </source>
</evidence>
<dbReference type="PANTHER" id="PTHR16631">
    <property type="entry name" value="GLUCAN 1,3-BETA-GLUCOSIDASE"/>
    <property type="match status" value="1"/>
</dbReference>
<keyword evidence="8" id="KW-0119">Carbohydrate metabolism</keyword>
<evidence type="ECO:0000256" key="4">
    <source>
        <dbReference type="ARBA" id="ARBA00022475"/>
    </source>
</evidence>
<keyword evidence="6" id="KW-0472">Membrane</keyword>